<keyword evidence="3" id="KW-1185">Reference proteome</keyword>
<evidence type="ECO:0000256" key="1">
    <source>
        <dbReference type="SAM" id="SignalP"/>
    </source>
</evidence>
<dbReference type="Proteomes" id="UP000735302">
    <property type="component" value="Unassembled WGS sequence"/>
</dbReference>
<feature type="signal peptide" evidence="1">
    <location>
        <begin position="1"/>
        <end position="18"/>
    </location>
</feature>
<accession>A0AAV4BNG9</accession>
<proteinExistence type="predicted"/>
<comment type="caution">
    <text evidence="2">The sequence shown here is derived from an EMBL/GenBank/DDBJ whole genome shotgun (WGS) entry which is preliminary data.</text>
</comment>
<organism evidence="2 3">
    <name type="scientific">Plakobranchus ocellatus</name>
    <dbReference type="NCBI Taxonomy" id="259542"/>
    <lineage>
        <taxon>Eukaryota</taxon>
        <taxon>Metazoa</taxon>
        <taxon>Spiralia</taxon>
        <taxon>Lophotrochozoa</taxon>
        <taxon>Mollusca</taxon>
        <taxon>Gastropoda</taxon>
        <taxon>Heterobranchia</taxon>
        <taxon>Euthyneura</taxon>
        <taxon>Panpulmonata</taxon>
        <taxon>Sacoglossa</taxon>
        <taxon>Placobranchoidea</taxon>
        <taxon>Plakobranchidae</taxon>
        <taxon>Plakobranchus</taxon>
    </lineage>
</organism>
<gene>
    <name evidence="2" type="ORF">PoB_004684300</name>
</gene>
<name>A0AAV4BNG9_9GAST</name>
<feature type="chain" id="PRO_5044011092" description="Secreted protein" evidence="1">
    <location>
        <begin position="19"/>
        <end position="92"/>
    </location>
</feature>
<evidence type="ECO:0008006" key="4">
    <source>
        <dbReference type="Google" id="ProtNLM"/>
    </source>
</evidence>
<protein>
    <recommendedName>
        <fullName evidence="4">Secreted protein</fullName>
    </recommendedName>
</protein>
<sequence>MIGWHPFFLNLLRELIISLNPSTGCWQAFRHACCSREKFGAWHVRHRGFKFYLCYVDCSVRVTRPLQGDLRLLGTHRPLRNGDGTRGRTAPA</sequence>
<keyword evidence="1" id="KW-0732">Signal</keyword>
<reference evidence="2 3" key="1">
    <citation type="journal article" date="2021" name="Elife">
        <title>Chloroplast acquisition without the gene transfer in kleptoplastic sea slugs, Plakobranchus ocellatus.</title>
        <authorList>
            <person name="Maeda T."/>
            <person name="Takahashi S."/>
            <person name="Yoshida T."/>
            <person name="Shimamura S."/>
            <person name="Takaki Y."/>
            <person name="Nagai Y."/>
            <person name="Toyoda A."/>
            <person name="Suzuki Y."/>
            <person name="Arimoto A."/>
            <person name="Ishii H."/>
            <person name="Satoh N."/>
            <person name="Nishiyama T."/>
            <person name="Hasebe M."/>
            <person name="Maruyama T."/>
            <person name="Minagawa J."/>
            <person name="Obokata J."/>
            <person name="Shigenobu S."/>
        </authorList>
    </citation>
    <scope>NUCLEOTIDE SEQUENCE [LARGE SCALE GENOMIC DNA]</scope>
</reference>
<evidence type="ECO:0000313" key="2">
    <source>
        <dbReference type="EMBL" id="GFO20338.1"/>
    </source>
</evidence>
<dbReference type="EMBL" id="BLXT01005154">
    <property type="protein sequence ID" value="GFO20338.1"/>
    <property type="molecule type" value="Genomic_DNA"/>
</dbReference>
<evidence type="ECO:0000313" key="3">
    <source>
        <dbReference type="Proteomes" id="UP000735302"/>
    </source>
</evidence>
<dbReference type="AlphaFoldDB" id="A0AAV4BNG9"/>